<reference evidence="4 5" key="1">
    <citation type="journal article" date="2020" name="Nat. Commun.">
        <title>Genome of Tripterygium wilfordii and identification of cytochrome P450 involved in triptolide biosynthesis.</title>
        <authorList>
            <person name="Tu L."/>
            <person name="Su P."/>
            <person name="Zhang Z."/>
            <person name="Gao L."/>
            <person name="Wang J."/>
            <person name="Hu T."/>
            <person name="Zhou J."/>
            <person name="Zhang Y."/>
            <person name="Zhao Y."/>
            <person name="Liu Y."/>
            <person name="Song Y."/>
            <person name="Tong Y."/>
            <person name="Lu Y."/>
            <person name="Yang J."/>
            <person name="Xu C."/>
            <person name="Jia M."/>
            <person name="Peters R.J."/>
            <person name="Huang L."/>
            <person name="Gao W."/>
        </authorList>
    </citation>
    <scope>NUCLEOTIDE SEQUENCE [LARGE SCALE GENOMIC DNA]</scope>
    <source>
        <strain evidence="5">cv. XIE 37</strain>
        <tissue evidence="4">Leaf</tissue>
    </source>
</reference>
<evidence type="ECO:0000256" key="1">
    <source>
        <dbReference type="ARBA" id="ARBA00022884"/>
    </source>
</evidence>
<dbReference type="Pfam" id="PF00076">
    <property type="entry name" value="RRM_1"/>
    <property type="match status" value="1"/>
</dbReference>
<keyword evidence="1 2" id="KW-0694">RNA-binding</keyword>
<proteinExistence type="predicted"/>
<dbReference type="InterPro" id="IPR051847">
    <property type="entry name" value="RNA_proc/Spliceosome_comp"/>
</dbReference>
<protein>
    <recommendedName>
        <fullName evidence="3">RRM domain-containing protein</fullName>
    </recommendedName>
</protein>
<feature type="domain" description="RRM" evidence="3">
    <location>
        <begin position="80"/>
        <end position="145"/>
    </location>
</feature>
<dbReference type="InParanoid" id="A0A7J7E0Y9"/>
<evidence type="ECO:0000256" key="2">
    <source>
        <dbReference type="PROSITE-ProRule" id="PRU00176"/>
    </source>
</evidence>
<dbReference type="GO" id="GO:0005686">
    <property type="term" value="C:U2 snRNP"/>
    <property type="evidence" value="ECO:0007669"/>
    <property type="project" value="TreeGrafter"/>
</dbReference>
<evidence type="ECO:0000313" key="5">
    <source>
        <dbReference type="Proteomes" id="UP000593562"/>
    </source>
</evidence>
<dbReference type="PROSITE" id="PS50102">
    <property type="entry name" value="RRM"/>
    <property type="match status" value="1"/>
</dbReference>
<dbReference type="AlphaFoldDB" id="A0A7J7E0Y9"/>
<evidence type="ECO:0000313" key="4">
    <source>
        <dbReference type="EMBL" id="KAF5752310.1"/>
    </source>
</evidence>
<organism evidence="4 5">
    <name type="scientific">Tripterygium wilfordii</name>
    <name type="common">Thunder God vine</name>
    <dbReference type="NCBI Taxonomy" id="458696"/>
    <lineage>
        <taxon>Eukaryota</taxon>
        <taxon>Viridiplantae</taxon>
        <taxon>Streptophyta</taxon>
        <taxon>Embryophyta</taxon>
        <taxon>Tracheophyta</taxon>
        <taxon>Spermatophyta</taxon>
        <taxon>Magnoliopsida</taxon>
        <taxon>eudicotyledons</taxon>
        <taxon>Gunneridae</taxon>
        <taxon>Pentapetalae</taxon>
        <taxon>rosids</taxon>
        <taxon>fabids</taxon>
        <taxon>Celastrales</taxon>
        <taxon>Celastraceae</taxon>
        <taxon>Tripterygium</taxon>
    </lineage>
</organism>
<dbReference type="EMBL" id="JAAARO010000001">
    <property type="protein sequence ID" value="KAF5752310.1"/>
    <property type="molecule type" value="Genomic_DNA"/>
</dbReference>
<dbReference type="GO" id="GO:0071013">
    <property type="term" value="C:catalytic step 2 spliceosome"/>
    <property type="evidence" value="ECO:0007669"/>
    <property type="project" value="TreeGrafter"/>
</dbReference>
<dbReference type="SUPFAM" id="SSF54928">
    <property type="entry name" value="RNA-binding domain, RBD"/>
    <property type="match status" value="1"/>
</dbReference>
<dbReference type="PANTHER" id="PTHR45880:SF2">
    <property type="entry name" value="GLYCINE-RICH RNA-BINDING PROTEIN 4, MITOCHONDRIAL ISOFORM X1"/>
    <property type="match status" value="1"/>
</dbReference>
<dbReference type="PANTHER" id="PTHR45880">
    <property type="entry name" value="RNA-BINDING MOTIF PROTEIN, X-LINKED 2"/>
    <property type="match status" value="1"/>
</dbReference>
<name>A0A7J7E0Y9_TRIWF</name>
<dbReference type="InterPro" id="IPR012677">
    <property type="entry name" value="Nucleotide-bd_a/b_plait_sf"/>
</dbReference>
<accession>A0A7J7E0Y9</accession>
<dbReference type="GO" id="GO:0000398">
    <property type="term" value="P:mRNA splicing, via spliceosome"/>
    <property type="evidence" value="ECO:0007669"/>
    <property type="project" value="TreeGrafter"/>
</dbReference>
<keyword evidence="5" id="KW-1185">Reference proteome</keyword>
<dbReference type="InterPro" id="IPR035979">
    <property type="entry name" value="RBD_domain_sf"/>
</dbReference>
<dbReference type="GO" id="GO:0071011">
    <property type="term" value="C:precatalytic spliceosome"/>
    <property type="evidence" value="ECO:0007669"/>
    <property type="project" value="TreeGrafter"/>
</dbReference>
<dbReference type="Proteomes" id="UP000593562">
    <property type="component" value="Unassembled WGS sequence"/>
</dbReference>
<dbReference type="FunCoup" id="A0A7J7E0Y9">
    <property type="interactions" value="240"/>
</dbReference>
<sequence>MALLWMNSCPCNPLIQTRKWYPAIPRPSISESLSATPIIIHTVRSKGVSETPTKRSQSFPITCCNPSSGPSIAVSQSPSAGVFIKGLPKSTSEGCLKKVFSQFGEVNQVKICMDGNTKESLGYAFLWFSDEESTQSAIEEMNGKV</sequence>
<comment type="caution">
    <text evidence="4">The sequence shown here is derived from an EMBL/GenBank/DDBJ whole genome shotgun (WGS) entry which is preliminary data.</text>
</comment>
<dbReference type="InterPro" id="IPR000504">
    <property type="entry name" value="RRM_dom"/>
</dbReference>
<dbReference type="SMART" id="SM00360">
    <property type="entry name" value="RRM"/>
    <property type="match status" value="1"/>
</dbReference>
<evidence type="ECO:0000259" key="3">
    <source>
        <dbReference type="PROSITE" id="PS50102"/>
    </source>
</evidence>
<dbReference type="GO" id="GO:0003723">
    <property type="term" value="F:RNA binding"/>
    <property type="evidence" value="ECO:0007669"/>
    <property type="project" value="UniProtKB-UniRule"/>
</dbReference>
<gene>
    <name evidence="4" type="ORF">HS088_TW01G00218</name>
</gene>
<dbReference type="Gene3D" id="3.30.70.330">
    <property type="match status" value="1"/>
</dbReference>